<organism evidence="2 3">
    <name type="scientific">Flavobacterium zepuense</name>
    <dbReference type="NCBI Taxonomy" id="2593302"/>
    <lineage>
        <taxon>Bacteria</taxon>
        <taxon>Pseudomonadati</taxon>
        <taxon>Bacteroidota</taxon>
        <taxon>Flavobacteriia</taxon>
        <taxon>Flavobacteriales</taxon>
        <taxon>Flavobacteriaceae</taxon>
        <taxon>Flavobacterium</taxon>
    </lineage>
</organism>
<keyword evidence="1" id="KW-0732">Signal</keyword>
<sequence>MKKLILFLLLLATQAINAQVNLTLFNNTSSDLDGLILNKSIIIDPIKRGSSITVQVDNINVLEGQAYLNLSMGYDKPIPSHHKNANVTYTKIATQGNYTVTINAIADLWGKRSLILSPQSNSAPCGNELPKSVNNRQ</sequence>
<evidence type="ECO:0000256" key="1">
    <source>
        <dbReference type="SAM" id="SignalP"/>
    </source>
</evidence>
<dbReference type="RefSeq" id="WP_143374520.1">
    <property type="nucleotide sequence ID" value="NZ_VJVZ01000011.1"/>
</dbReference>
<feature type="chain" id="PRO_5022059727" evidence="1">
    <location>
        <begin position="19"/>
        <end position="137"/>
    </location>
</feature>
<gene>
    <name evidence="2" type="ORF">FMM05_16515</name>
</gene>
<feature type="signal peptide" evidence="1">
    <location>
        <begin position="1"/>
        <end position="18"/>
    </location>
</feature>
<dbReference type="EMBL" id="VJVZ01000011">
    <property type="protein sequence ID" value="TRW22856.1"/>
    <property type="molecule type" value="Genomic_DNA"/>
</dbReference>
<reference evidence="2 3" key="1">
    <citation type="submission" date="2019-07" db="EMBL/GenBank/DDBJ databases">
        <title>Flavobacterium sp. nov., isolated from glacier ice.</title>
        <authorList>
            <person name="Liu Q."/>
            <person name="Xin Y.-H."/>
        </authorList>
    </citation>
    <scope>NUCLEOTIDE SEQUENCE [LARGE SCALE GENOMIC DNA]</scope>
    <source>
        <strain evidence="2 3">ZT4R6</strain>
    </source>
</reference>
<evidence type="ECO:0000313" key="3">
    <source>
        <dbReference type="Proteomes" id="UP000320643"/>
    </source>
</evidence>
<proteinExistence type="predicted"/>
<protein>
    <submittedName>
        <fullName evidence="2">Uncharacterized protein</fullName>
    </submittedName>
</protein>
<accession>A0A552UXA9</accession>
<dbReference type="Proteomes" id="UP000320643">
    <property type="component" value="Unassembled WGS sequence"/>
</dbReference>
<keyword evidence="3" id="KW-1185">Reference proteome</keyword>
<dbReference type="AlphaFoldDB" id="A0A552UXA9"/>
<evidence type="ECO:0000313" key="2">
    <source>
        <dbReference type="EMBL" id="TRW22856.1"/>
    </source>
</evidence>
<comment type="caution">
    <text evidence="2">The sequence shown here is derived from an EMBL/GenBank/DDBJ whole genome shotgun (WGS) entry which is preliminary data.</text>
</comment>
<name>A0A552UXA9_9FLAO</name>